<dbReference type="RefSeq" id="WP_036907812.1">
    <property type="nucleotide sequence ID" value="NZ_CP138967.1"/>
</dbReference>
<dbReference type="Proteomes" id="UP000030392">
    <property type="component" value="Unassembled WGS sequence"/>
</dbReference>
<sequence length="228" mass="26614">MNEEMKVSNHLVRNLERISPDNSIFNYKSGRKAFLSLGQGNIREWLEIFLPNTRIIIEPKIIGSIIGIQYINGELNKAIKKNSQDITEIVRTLKKIPKSLPIKNRIEIQGVLYDDINLSTRKNETEFIEIHNFISQSKRLKFCAFQICHCKINHFQSLQELKHLNFEIPQTQFTNFISDIEIYLQCWREGKLFASYPTNGLVLKINSRKLQKYLGENSLSIPWAYAIN</sequence>
<reference evidence="3" key="1">
    <citation type="journal article" date="2014" name="Sci. Data">
        <title>Genomes of diverse isolates of the marine cyanobacterium Prochlorococcus.</title>
        <authorList>
            <person name="Biller S."/>
            <person name="Berube P."/>
            <person name="Thompson J."/>
            <person name="Kelly L."/>
            <person name="Roggensack S."/>
            <person name="Awad L."/>
            <person name="Roache-Johnson K."/>
            <person name="Ding H."/>
            <person name="Giovannoni S.J."/>
            <person name="Moore L.R."/>
            <person name="Chisholm S.W."/>
        </authorList>
    </citation>
    <scope>NUCLEOTIDE SEQUENCE [LARGE SCALE GENOMIC DNA]</scope>
    <source>
        <strain evidence="3">PAC1</strain>
    </source>
</reference>
<proteinExistence type="predicted"/>
<dbReference type="EC" id="6.5.1.2" evidence="2"/>
<name>A0A0A2C0J0_PROMR</name>
<dbReference type="Gene3D" id="3.30.470.30">
    <property type="entry name" value="DNA ligase/mRNA capping enzyme"/>
    <property type="match status" value="1"/>
</dbReference>
<dbReference type="InterPro" id="IPR013839">
    <property type="entry name" value="DNAligase_adenylation"/>
</dbReference>
<dbReference type="SUPFAM" id="SSF56091">
    <property type="entry name" value="DNA ligase/mRNA capping enzyme, catalytic domain"/>
    <property type="match status" value="1"/>
</dbReference>
<evidence type="ECO:0000313" key="2">
    <source>
        <dbReference type="EMBL" id="KGG19876.1"/>
    </source>
</evidence>
<evidence type="ECO:0000313" key="3">
    <source>
        <dbReference type="Proteomes" id="UP000030392"/>
    </source>
</evidence>
<protein>
    <submittedName>
        <fullName evidence="2">DNA ligase</fullName>
        <ecNumber evidence="2">6.5.1.2</ecNumber>
    </submittedName>
</protein>
<dbReference type="AlphaFoldDB" id="A0A0A2C0J0"/>
<comment type="caution">
    <text evidence="2">The sequence shown here is derived from an EMBL/GenBank/DDBJ whole genome shotgun (WGS) entry which is preliminary data.</text>
</comment>
<dbReference type="Pfam" id="PF01653">
    <property type="entry name" value="DNA_ligase_aden"/>
    <property type="match status" value="1"/>
</dbReference>
<dbReference type="GO" id="GO:0003911">
    <property type="term" value="F:DNA ligase (NAD+) activity"/>
    <property type="evidence" value="ECO:0007669"/>
    <property type="project" value="UniProtKB-EC"/>
</dbReference>
<feature type="domain" description="NAD-dependent DNA ligase adenylation" evidence="1">
    <location>
        <begin position="53"/>
        <end position="226"/>
    </location>
</feature>
<gene>
    <name evidence="2" type="ORF">EV03_2266</name>
</gene>
<organism evidence="2 3">
    <name type="scientific">Prochlorococcus marinus str. PAC1</name>
    <dbReference type="NCBI Taxonomy" id="59924"/>
    <lineage>
        <taxon>Bacteria</taxon>
        <taxon>Bacillati</taxon>
        <taxon>Cyanobacteriota</taxon>
        <taxon>Cyanophyceae</taxon>
        <taxon>Synechococcales</taxon>
        <taxon>Prochlorococcaceae</taxon>
        <taxon>Prochlorococcus</taxon>
    </lineage>
</organism>
<evidence type="ECO:0000259" key="1">
    <source>
        <dbReference type="Pfam" id="PF01653"/>
    </source>
</evidence>
<keyword evidence="2" id="KW-0436">Ligase</keyword>
<accession>A0A0A2C0J0</accession>
<dbReference type="EMBL" id="JNAX01000015">
    <property type="protein sequence ID" value="KGG19876.1"/>
    <property type="molecule type" value="Genomic_DNA"/>
</dbReference>